<dbReference type="InterPro" id="IPR029058">
    <property type="entry name" value="AB_hydrolase_fold"/>
</dbReference>
<dbReference type="Proteomes" id="UP000783871">
    <property type="component" value="Unassembled WGS sequence"/>
</dbReference>
<keyword evidence="3" id="KW-0378">Hydrolase</keyword>
<name>A0ABX0Z7A3_9ACTN</name>
<dbReference type="InterPro" id="IPR052897">
    <property type="entry name" value="Sec-Metab_Biosynth_Hydrolase"/>
</dbReference>
<dbReference type="InterPro" id="IPR000073">
    <property type="entry name" value="AB_hydrolase_1"/>
</dbReference>
<gene>
    <name evidence="3" type="ORF">HCJ94_08050</name>
</gene>
<evidence type="ECO:0000313" key="3">
    <source>
        <dbReference type="EMBL" id="NJP31935.1"/>
    </source>
</evidence>
<dbReference type="GO" id="GO:0016787">
    <property type="term" value="F:hydrolase activity"/>
    <property type="evidence" value="ECO:0007669"/>
    <property type="project" value="UniProtKB-KW"/>
</dbReference>
<comment type="caution">
    <text evidence="3">The sequence shown here is derived from an EMBL/GenBank/DDBJ whole genome shotgun (WGS) entry which is preliminary data.</text>
</comment>
<dbReference type="RefSeq" id="WP_168000330.1">
    <property type="nucleotide sequence ID" value="NZ_JAATEO010000006.1"/>
</dbReference>
<dbReference type="PANTHER" id="PTHR37017">
    <property type="entry name" value="AB HYDROLASE-1 DOMAIN-CONTAINING PROTEIN-RELATED"/>
    <property type="match status" value="1"/>
</dbReference>
<keyword evidence="1" id="KW-0732">Signal</keyword>
<keyword evidence="4" id="KW-1185">Reference proteome</keyword>
<protein>
    <submittedName>
        <fullName evidence="3">Alpha/beta hydrolase</fullName>
    </submittedName>
</protein>
<sequence length="269" mass="28042">MRFRIRKAVVLAMTLALAGGASAVGAHAATAGDRDKPKPTIVLVHGAFAESASWNGVVERLHRRGYRVVAPANPLRGLHTDAAYVRTVVDSIDGPVVLVGHSYGGAVITNAATGDPDVKALVFVAAFAPEAGESALELSGKFPGSTLGGTLAPVALGDGTSDLYIRQDLFRGQFAADVPAREAALMAATQRPIRDRALTEESGVPAWAGIPSWFLLAGADLNIPVEGQRWMAERADARATVEIRRASHAVGVSQPGPVADLIMRAATAR</sequence>
<dbReference type="EMBL" id="JAATEO010000006">
    <property type="protein sequence ID" value="NJP31935.1"/>
    <property type="molecule type" value="Genomic_DNA"/>
</dbReference>
<dbReference type="Pfam" id="PF12697">
    <property type="entry name" value="Abhydrolase_6"/>
    <property type="match status" value="1"/>
</dbReference>
<evidence type="ECO:0000259" key="2">
    <source>
        <dbReference type="Pfam" id="PF12697"/>
    </source>
</evidence>
<dbReference type="SUPFAM" id="SSF53474">
    <property type="entry name" value="alpha/beta-Hydrolases"/>
    <property type="match status" value="1"/>
</dbReference>
<evidence type="ECO:0000256" key="1">
    <source>
        <dbReference type="SAM" id="SignalP"/>
    </source>
</evidence>
<dbReference type="Gene3D" id="3.40.50.1820">
    <property type="entry name" value="alpha/beta hydrolase"/>
    <property type="match status" value="1"/>
</dbReference>
<proteinExistence type="predicted"/>
<feature type="domain" description="AB hydrolase-1" evidence="2">
    <location>
        <begin position="41"/>
        <end position="260"/>
    </location>
</feature>
<reference evidence="3 4" key="1">
    <citation type="submission" date="2020-03" db="EMBL/GenBank/DDBJ databases">
        <title>WGS of actinomycetes isolated from Thailand.</title>
        <authorList>
            <person name="Thawai C."/>
        </authorList>
    </citation>
    <scope>NUCLEOTIDE SEQUENCE [LARGE SCALE GENOMIC DNA]</scope>
    <source>
        <strain evidence="3 4">HSS6-12</strain>
    </source>
</reference>
<evidence type="ECO:0000313" key="4">
    <source>
        <dbReference type="Proteomes" id="UP000783871"/>
    </source>
</evidence>
<dbReference type="PANTHER" id="PTHR37017:SF11">
    <property type="entry name" value="ESTERASE_LIPASE_THIOESTERASE DOMAIN-CONTAINING PROTEIN"/>
    <property type="match status" value="1"/>
</dbReference>
<accession>A0ABX0Z7A3</accession>
<feature type="signal peptide" evidence="1">
    <location>
        <begin position="1"/>
        <end position="23"/>
    </location>
</feature>
<organism evidence="3 4">
    <name type="scientific">Micromonospora thermarum</name>
    <dbReference type="NCBI Taxonomy" id="2720024"/>
    <lineage>
        <taxon>Bacteria</taxon>
        <taxon>Bacillati</taxon>
        <taxon>Actinomycetota</taxon>
        <taxon>Actinomycetes</taxon>
        <taxon>Micromonosporales</taxon>
        <taxon>Micromonosporaceae</taxon>
        <taxon>Micromonospora</taxon>
    </lineage>
</organism>
<feature type="chain" id="PRO_5045067206" evidence="1">
    <location>
        <begin position="24"/>
        <end position="269"/>
    </location>
</feature>